<comment type="caution">
    <text evidence="1">The sequence shown here is derived from an EMBL/GenBank/DDBJ whole genome shotgun (WGS) entry which is preliminary data.</text>
</comment>
<sequence length="291" mass="30618">MHANESIRADDGGHEGKKMRAELPRAFSTAGPRDQNAGTPSRFSLRNPSDGSWHHKQGPITTSKPAEHFESSPVEDLLRKSLSVGEIPAPSEDTVKSLADGAARPAATKVVSADHVSNVGAEAMPVPSAALGEELGEYASTLAVRTPEMLRASPHSAADDMRFLEGTRETFTTTVARLLQIVGDLQGAIEYATTRIEQSIASTINDVLGTELDLAQSEGAENLVLGLDDASDRACATNGGRGETFDGSANVEIAFAAALAALELPALRLLSGHGDEQHVMLKVELSMIIGT</sequence>
<keyword evidence="2" id="KW-1185">Reference proteome</keyword>
<reference evidence="1" key="1">
    <citation type="submission" date="2021-02" db="EMBL/GenBank/DDBJ databases">
        <authorList>
            <consortium name="DOE Joint Genome Institute"/>
            <person name="Ahrendt S."/>
            <person name="Looney B.P."/>
            <person name="Miyauchi S."/>
            <person name="Morin E."/>
            <person name="Drula E."/>
            <person name="Courty P.E."/>
            <person name="Chicoki N."/>
            <person name="Fauchery L."/>
            <person name="Kohler A."/>
            <person name="Kuo A."/>
            <person name="Labutti K."/>
            <person name="Pangilinan J."/>
            <person name="Lipzen A."/>
            <person name="Riley R."/>
            <person name="Andreopoulos W."/>
            <person name="He G."/>
            <person name="Johnson J."/>
            <person name="Barry K.W."/>
            <person name="Grigoriev I.V."/>
            <person name="Nagy L."/>
            <person name="Hibbett D."/>
            <person name="Henrissat B."/>
            <person name="Matheny P.B."/>
            <person name="Labbe J."/>
            <person name="Martin F."/>
        </authorList>
    </citation>
    <scope>NUCLEOTIDE SEQUENCE</scope>
    <source>
        <strain evidence="1">FP105234-sp</strain>
    </source>
</reference>
<reference evidence="1" key="2">
    <citation type="journal article" date="2022" name="New Phytol.">
        <title>Evolutionary transition to the ectomycorrhizal habit in the genomes of a hyperdiverse lineage of mushroom-forming fungi.</title>
        <authorList>
            <person name="Looney B."/>
            <person name="Miyauchi S."/>
            <person name="Morin E."/>
            <person name="Drula E."/>
            <person name="Courty P.E."/>
            <person name="Kohler A."/>
            <person name="Kuo A."/>
            <person name="LaButti K."/>
            <person name="Pangilinan J."/>
            <person name="Lipzen A."/>
            <person name="Riley R."/>
            <person name="Andreopoulos W."/>
            <person name="He G."/>
            <person name="Johnson J."/>
            <person name="Nolan M."/>
            <person name="Tritt A."/>
            <person name="Barry K.W."/>
            <person name="Grigoriev I.V."/>
            <person name="Nagy L.G."/>
            <person name="Hibbett D."/>
            <person name="Henrissat B."/>
            <person name="Matheny P.B."/>
            <person name="Labbe J."/>
            <person name="Martin F.M."/>
        </authorList>
    </citation>
    <scope>NUCLEOTIDE SEQUENCE</scope>
    <source>
        <strain evidence="1">FP105234-sp</strain>
    </source>
</reference>
<gene>
    <name evidence="1" type="ORF">FA95DRAFT_1577431</name>
</gene>
<dbReference type="EMBL" id="MU276273">
    <property type="protein sequence ID" value="KAI0039699.1"/>
    <property type="molecule type" value="Genomic_DNA"/>
</dbReference>
<protein>
    <submittedName>
        <fullName evidence="1">Uncharacterized protein</fullName>
    </submittedName>
</protein>
<organism evidence="1 2">
    <name type="scientific">Auriscalpium vulgare</name>
    <dbReference type="NCBI Taxonomy" id="40419"/>
    <lineage>
        <taxon>Eukaryota</taxon>
        <taxon>Fungi</taxon>
        <taxon>Dikarya</taxon>
        <taxon>Basidiomycota</taxon>
        <taxon>Agaricomycotina</taxon>
        <taxon>Agaricomycetes</taxon>
        <taxon>Russulales</taxon>
        <taxon>Auriscalpiaceae</taxon>
        <taxon>Auriscalpium</taxon>
    </lineage>
</organism>
<name>A0ACB8R6C4_9AGAM</name>
<evidence type="ECO:0000313" key="2">
    <source>
        <dbReference type="Proteomes" id="UP000814033"/>
    </source>
</evidence>
<evidence type="ECO:0000313" key="1">
    <source>
        <dbReference type="EMBL" id="KAI0039699.1"/>
    </source>
</evidence>
<accession>A0ACB8R6C4</accession>
<proteinExistence type="predicted"/>
<dbReference type="Proteomes" id="UP000814033">
    <property type="component" value="Unassembled WGS sequence"/>
</dbReference>